<feature type="site" description="Stabilizes the basic form of H active site to accept a proton" evidence="7">
    <location>
        <position position="89"/>
    </location>
</feature>
<feature type="binding site" evidence="7">
    <location>
        <position position="64"/>
    </location>
    <ligand>
        <name>tRNA</name>
        <dbReference type="ChEBI" id="CHEBI:17843"/>
    </ligand>
</feature>
<dbReference type="InterPro" id="IPR036416">
    <property type="entry name" value="Pept_tRNA_hydro_sf"/>
</dbReference>
<name>A0A0S8G7T7_UNCT6</name>
<evidence type="ECO:0000256" key="8">
    <source>
        <dbReference type="RuleBase" id="RU000673"/>
    </source>
</evidence>
<evidence type="ECO:0000256" key="9">
    <source>
        <dbReference type="RuleBase" id="RU004320"/>
    </source>
</evidence>
<comment type="caution">
    <text evidence="10">The sequence shown here is derived from an EMBL/GenBank/DDBJ whole genome shotgun (WGS) entry which is preliminary data.</text>
</comment>
<comment type="catalytic activity">
    <reaction evidence="7 8">
        <text>an N-acyl-L-alpha-aminoacyl-tRNA + H2O = an N-acyl-L-amino acid + a tRNA + H(+)</text>
        <dbReference type="Rhea" id="RHEA:54448"/>
        <dbReference type="Rhea" id="RHEA-COMP:10123"/>
        <dbReference type="Rhea" id="RHEA-COMP:13883"/>
        <dbReference type="ChEBI" id="CHEBI:15377"/>
        <dbReference type="ChEBI" id="CHEBI:15378"/>
        <dbReference type="ChEBI" id="CHEBI:59874"/>
        <dbReference type="ChEBI" id="CHEBI:78442"/>
        <dbReference type="ChEBI" id="CHEBI:138191"/>
        <dbReference type="EC" id="3.1.1.29"/>
    </reaction>
</comment>
<dbReference type="CDD" id="cd00462">
    <property type="entry name" value="PTH"/>
    <property type="match status" value="1"/>
</dbReference>
<dbReference type="PANTHER" id="PTHR17224:SF1">
    <property type="entry name" value="PEPTIDYL-TRNA HYDROLASE"/>
    <property type="match status" value="1"/>
</dbReference>
<keyword evidence="3 7" id="KW-0378">Hydrolase</keyword>
<comment type="function">
    <text evidence="7">Catalyzes the release of premature peptidyl moieties from peptidyl-tRNA molecules trapped in stalled 50S ribosomal subunits, and thus maintains levels of free tRNAs and 50S ribosomes.</text>
</comment>
<feature type="binding site" evidence="7">
    <location>
        <position position="62"/>
    </location>
    <ligand>
        <name>tRNA</name>
        <dbReference type="ChEBI" id="CHEBI:17843"/>
    </ligand>
</feature>
<evidence type="ECO:0000313" key="10">
    <source>
        <dbReference type="EMBL" id="KPK69123.1"/>
    </source>
</evidence>
<organism evidence="10 11">
    <name type="scientific">candidate division TA06 bacterium SM23_40</name>
    <dbReference type="NCBI Taxonomy" id="1703774"/>
    <lineage>
        <taxon>Bacteria</taxon>
        <taxon>Bacteria division TA06</taxon>
    </lineage>
</organism>
<dbReference type="EMBL" id="LJUI01000046">
    <property type="protein sequence ID" value="KPK69123.1"/>
    <property type="molecule type" value="Genomic_DNA"/>
</dbReference>
<evidence type="ECO:0000256" key="7">
    <source>
        <dbReference type="HAMAP-Rule" id="MF_00083"/>
    </source>
</evidence>
<sequence>MLVGLGNPGREHFRTRHNLGFRVVDRLASRLAASFSPGRGRYVLARAAWEDRILFLLKPLTFMNASGEAVLEAIDRYGFDLTEVLIICDDYQLPLGRLRLRSRGSDGGHRGLASVIYHLQSEEVPRLRIGIGPLPEGITSTDFVLGEFAPSEEEIVEAILPRAEDGALLYVAEGAMRAMSIINDPAFPDECE</sequence>
<proteinExistence type="inferred from homology"/>
<comment type="function">
    <text evidence="7">Hydrolyzes ribosome-free peptidyl-tRNAs (with 1 or more amino acids incorporated), which drop off the ribosome during protein synthesis, or as a result of ribosome stalling.</text>
</comment>
<evidence type="ECO:0000256" key="6">
    <source>
        <dbReference type="ARBA" id="ARBA00050038"/>
    </source>
</evidence>
<dbReference type="GO" id="GO:0005737">
    <property type="term" value="C:cytoplasm"/>
    <property type="evidence" value="ECO:0007669"/>
    <property type="project" value="UniProtKB-SubCell"/>
</dbReference>
<dbReference type="GO" id="GO:0004045">
    <property type="term" value="F:peptidyl-tRNA hydrolase activity"/>
    <property type="evidence" value="ECO:0007669"/>
    <property type="project" value="UniProtKB-UniRule"/>
</dbReference>
<evidence type="ECO:0000256" key="4">
    <source>
        <dbReference type="ARBA" id="ARBA00022884"/>
    </source>
</evidence>
<keyword evidence="4 7" id="KW-0694">RNA-binding</keyword>
<dbReference type="Proteomes" id="UP000051717">
    <property type="component" value="Unassembled WGS sequence"/>
</dbReference>
<dbReference type="PANTHER" id="PTHR17224">
    <property type="entry name" value="PEPTIDYL-TRNA HYDROLASE"/>
    <property type="match status" value="1"/>
</dbReference>
<evidence type="ECO:0000256" key="5">
    <source>
        <dbReference type="ARBA" id="ARBA00038063"/>
    </source>
</evidence>
<feature type="active site" description="Proton acceptor" evidence="7">
    <location>
        <position position="17"/>
    </location>
</feature>
<evidence type="ECO:0000256" key="2">
    <source>
        <dbReference type="ARBA" id="ARBA00022555"/>
    </source>
</evidence>
<comment type="subunit">
    <text evidence="7">Monomer.</text>
</comment>
<dbReference type="HAMAP" id="MF_00083">
    <property type="entry name" value="Pept_tRNA_hydro_bact"/>
    <property type="match status" value="1"/>
</dbReference>
<dbReference type="EC" id="3.1.1.29" evidence="1 7"/>
<keyword evidence="2 7" id="KW-0820">tRNA-binding</keyword>
<protein>
    <recommendedName>
        <fullName evidence="6 7">Peptidyl-tRNA hydrolase</fullName>
        <shortName evidence="7">Pth</shortName>
        <ecNumber evidence="1 7">3.1.1.29</ecNumber>
    </recommendedName>
</protein>
<comment type="similarity">
    <text evidence="5 7 9">Belongs to the PTH family.</text>
</comment>
<dbReference type="Gene3D" id="3.40.50.1470">
    <property type="entry name" value="Peptidyl-tRNA hydrolase"/>
    <property type="match status" value="1"/>
</dbReference>
<dbReference type="SUPFAM" id="SSF53178">
    <property type="entry name" value="Peptidyl-tRNA hydrolase-like"/>
    <property type="match status" value="1"/>
</dbReference>
<dbReference type="PATRIC" id="fig|1703774.3.peg.2343"/>
<dbReference type="GO" id="GO:0000049">
    <property type="term" value="F:tRNA binding"/>
    <property type="evidence" value="ECO:0007669"/>
    <property type="project" value="UniProtKB-UniRule"/>
</dbReference>
<dbReference type="InterPro" id="IPR001328">
    <property type="entry name" value="Pept_tRNA_hydro"/>
</dbReference>
<dbReference type="GO" id="GO:0072344">
    <property type="term" value="P:rescue of stalled ribosome"/>
    <property type="evidence" value="ECO:0007669"/>
    <property type="project" value="UniProtKB-UniRule"/>
</dbReference>
<feature type="binding site" evidence="7">
    <location>
        <position position="12"/>
    </location>
    <ligand>
        <name>tRNA</name>
        <dbReference type="ChEBI" id="CHEBI:17843"/>
    </ligand>
</feature>
<feature type="site" description="Discriminates between blocked and unblocked aminoacyl-tRNA" evidence="7">
    <location>
        <position position="7"/>
    </location>
</feature>
<gene>
    <name evidence="7" type="primary">pth</name>
    <name evidence="10" type="ORF">AMJ82_06375</name>
</gene>
<keyword evidence="7" id="KW-0963">Cytoplasm</keyword>
<evidence type="ECO:0000256" key="1">
    <source>
        <dbReference type="ARBA" id="ARBA00013260"/>
    </source>
</evidence>
<dbReference type="GO" id="GO:0006515">
    <property type="term" value="P:protein quality control for misfolded or incompletely synthesized proteins"/>
    <property type="evidence" value="ECO:0007669"/>
    <property type="project" value="UniProtKB-UniRule"/>
</dbReference>
<dbReference type="InterPro" id="IPR018171">
    <property type="entry name" value="Pept_tRNA_hydro_CS"/>
</dbReference>
<dbReference type="AlphaFoldDB" id="A0A0S8G7T7"/>
<dbReference type="PROSITE" id="PS01195">
    <property type="entry name" value="PEPT_TRNA_HYDROL_1"/>
    <property type="match status" value="1"/>
</dbReference>
<comment type="subcellular location">
    <subcellularLocation>
        <location evidence="7">Cytoplasm</location>
    </subcellularLocation>
</comment>
<evidence type="ECO:0000313" key="11">
    <source>
        <dbReference type="Proteomes" id="UP000051717"/>
    </source>
</evidence>
<reference evidence="10 11" key="1">
    <citation type="journal article" date="2015" name="Microbiome">
        <title>Genomic resolution of linkages in carbon, nitrogen, and sulfur cycling among widespread estuary sediment bacteria.</title>
        <authorList>
            <person name="Baker B.J."/>
            <person name="Lazar C.S."/>
            <person name="Teske A.P."/>
            <person name="Dick G.J."/>
        </authorList>
    </citation>
    <scope>NUCLEOTIDE SEQUENCE [LARGE SCALE GENOMIC DNA]</scope>
    <source>
        <strain evidence="10">SM23_40</strain>
    </source>
</reference>
<evidence type="ECO:0000256" key="3">
    <source>
        <dbReference type="ARBA" id="ARBA00022801"/>
    </source>
</evidence>
<dbReference type="NCBIfam" id="TIGR00447">
    <property type="entry name" value="pth"/>
    <property type="match status" value="1"/>
</dbReference>
<dbReference type="Pfam" id="PF01195">
    <property type="entry name" value="Pept_tRNA_hydro"/>
    <property type="match status" value="1"/>
</dbReference>
<accession>A0A0S8G7T7</accession>
<comment type="caution">
    <text evidence="7">Lacks conserved residue(s) required for the propagation of feature annotation.</text>
</comment>